<dbReference type="Gene3D" id="3.90.1720.10">
    <property type="entry name" value="endopeptidase domain like (from Nostoc punctiforme)"/>
    <property type="match status" value="1"/>
</dbReference>
<proteinExistence type="predicted"/>
<dbReference type="InterPro" id="IPR024453">
    <property type="entry name" value="Peptidase_C92"/>
</dbReference>
<evidence type="ECO:0000313" key="2">
    <source>
        <dbReference type="EMBL" id="MEQ2486054.1"/>
    </source>
</evidence>
<comment type="caution">
    <text evidence="2">The sequence shown here is derived from an EMBL/GenBank/DDBJ whole genome shotgun (WGS) entry which is preliminary data.</text>
</comment>
<reference evidence="2 3" key="1">
    <citation type="submission" date="2024-04" db="EMBL/GenBank/DDBJ databases">
        <title>Human intestinal bacterial collection.</title>
        <authorList>
            <person name="Pauvert C."/>
            <person name="Hitch T.C.A."/>
            <person name="Clavel T."/>
        </authorList>
    </citation>
    <scope>NUCLEOTIDE SEQUENCE [LARGE SCALE GENOMIC DNA]</scope>
    <source>
        <strain evidence="2 3">CLA-AA-H145</strain>
    </source>
</reference>
<keyword evidence="1" id="KW-0732">Signal</keyword>
<protein>
    <submittedName>
        <fullName evidence="2">YiiX/YebB-like N1pC/P60 family cysteine hydrolase</fullName>
    </submittedName>
</protein>
<name>A0ABV1FNS2_9BACT</name>
<evidence type="ECO:0000256" key="1">
    <source>
        <dbReference type="SAM" id="SignalP"/>
    </source>
</evidence>
<dbReference type="Pfam" id="PF05708">
    <property type="entry name" value="Peptidase_C92"/>
    <property type="match status" value="1"/>
</dbReference>
<organism evidence="2 3">
    <name type="scientific">Hallella faecis</name>
    <dbReference type="NCBI Taxonomy" id="2841596"/>
    <lineage>
        <taxon>Bacteria</taxon>
        <taxon>Pseudomonadati</taxon>
        <taxon>Bacteroidota</taxon>
        <taxon>Bacteroidia</taxon>
        <taxon>Bacteroidales</taxon>
        <taxon>Prevotellaceae</taxon>
        <taxon>Hallella</taxon>
    </lineage>
</organism>
<feature type="chain" id="PRO_5046592713" evidence="1">
    <location>
        <begin position="20"/>
        <end position="209"/>
    </location>
</feature>
<gene>
    <name evidence="2" type="ORF">AAAT34_03170</name>
</gene>
<dbReference type="InterPro" id="IPR038765">
    <property type="entry name" value="Papain-like_cys_pep_sf"/>
</dbReference>
<keyword evidence="3" id="KW-1185">Reference proteome</keyword>
<sequence>MKKICMTLAAVCYALSVCAQDNKRIAPNTLSEGDLLFCVAESDNNITDVTTGLEGKRIDHVAIFHRKDGQGFALEAIHKGVCLSPIDSFMTRRQNVMVAQLKDTMGVACSVERALRFIGTPYDFNFMPSDSAMYCSELVQKCYKTKEGNLVFKPIPMSFHDKTGAITPYWKDYYGRQGLRVPEGEPGSNPGDLSRSDKIFILGELRKNL</sequence>
<dbReference type="RefSeq" id="WP_215759127.1">
    <property type="nucleotide sequence ID" value="NZ_JAHKBE010000007.1"/>
</dbReference>
<dbReference type="SUPFAM" id="SSF54001">
    <property type="entry name" value="Cysteine proteinases"/>
    <property type="match status" value="1"/>
</dbReference>
<dbReference type="Proteomes" id="UP001487296">
    <property type="component" value="Unassembled WGS sequence"/>
</dbReference>
<evidence type="ECO:0000313" key="3">
    <source>
        <dbReference type="Proteomes" id="UP001487296"/>
    </source>
</evidence>
<accession>A0ABV1FNS2</accession>
<dbReference type="EMBL" id="JBBNFP010000007">
    <property type="protein sequence ID" value="MEQ2486054.1"/>
    <property type="molecule type" value="Genomic_DNA"/>
</dbReference>
<feature type="signal peptide" evidence="1">
    <location>
        <begin position="1"/>
        <end position="19"/>
    </location>
</feature>